<reference evidence="2" key="1">
    <citation type="submission" date="2020-03" db="EMBL/GenBank/DDBJ databases">
        <authorList>
            <person name="Weist P."/>
        </authorList>
    </citation>
    <scope>NUCLEOTIDE SEQUENCE</scope>
</reference>
<dbReference type="EMBL" id="CADEAL010003413">
    <property type="protein sequence ID" value="CAB1444611.1"/>
    <property type="molecule type" value="Genomic_DNA"/>
</dbReference>
<evidence type="ECO:0000256" key="1">
    <source>
        <dbReference type="SAM" id="MobiDB-lite"/>
    </source>
</evidence>
<keyword evidence="3" id="KW-1185">Reference proteome</keyword>
<sequence>MSLNSRCHCALPSADLSSDSVKITFLHFPVSTSAKGRHDHVASQQLVIHRLMDQSTGPTDLESLDAPPLAPPPRPHPRKIKVLVPVWLRETPSKVSVPLLCRCKHSTGFHRVPLGSSGFHRVPLGSTGFHWVPLGSTAELPHDQLSVEELVPRWPHTSDMCRLHIKNLFPGCVEQKVGGVLSSMTATKKNMDPAWTVPADLLICAAAQSVHRVRVSVGDVGGGVFQKEPGFGSPGGGAGSSVMREESQPGDGPHPPAAGGAHHNRQKVTGRRPQHRSCPHSTL</sequence>
<proteinExistence type="predicted"/>
<protein>
    <submittedName>
        <fullName evidence="2">Uncharacterized protein</fullName>
    </submittedName>
</protein>
<evidence type="ECO:0000313" key="2">
    <source>
        <dbReference type="EMBL" id="CAB1444611.1"/>
    </source>
</evidence>
<name>A0A9N7YU79_PLEPL</name>
<comment type="caution">
    <text evidence="2">The sequence shown here is derived from an EMBL/GenBank/DDBJ whole genome shotgun (WGS) entry which is preliminary data.</text>
</comment>
<gene>
    <name evidence="2" type="ORF">PLEPLA_LOCUS32327</name>
</gene>
<dbReference type="Proteomes" id="UP001153269">
    <property type="component" value="Unassembled WGS sequence"/>
</dbReference>
<organism evidence="2 3">
    <name type="scientific">Pleuronectes platessa</name>
    <name type="common">European plaice</name>
    <dbReference type="NCBI Taxonomy" id="8262"/>
    <lineage>
        <taxon>Eukaryota</taxon>
        <taxon>Metazoa</taxon>
        <taxon>Chordata</taxon>
        <taxon>Craniata</taxon>
        <taxon>Vertebrata</taxon>
        <taxon>Euteleostomi</taxon>
        <taxon>Actinopterygii</taxon>
        <taxon>Neopterygii</taxon>
        <taxon>Teleostei</taxon>
        <taxon>Neoteleostei</taxon>
        <taxon>Acanthomorphata</taxon>
        <taxon>Carangaria</taxon>
        <taxon>Pleuronectiformes</taxon>
        <taxon>Pleuronectoidei</taxon>
        <taxon>Pleuronectidae</taxon>
        <taxon>Pleuronectes</taxon>
    </lineage>
</organism>
<feature type="compositionally biased region" description="Basic residues" evidence="1">
    <location>
        <begin position="262"/>
        <end position="283"/>
    </location>
</feature>
<accession>A0A9N7YU79</accession>
<feature type="region of interest" description="Disordered" evidence="1">
    <location>
        <begin position="223"/>
        <end position="283"/>
    </location>
</feature>
<dbReference type="AlphaFoldDB" id="A0A9N7YU79"/>
<evidence type="ECO:0000313" key="3">
    <source>
        <dbReference type="Proteomes" id="UP001153269"/>
    </source>
</evidence>